<gene>
    <name evidence="4" type="ORF">Pcinc_038349</name>
</gene>
<dbReference type="InterPro" id="IPR007889">
    <property type="entry name" value="HTH_Psq"/>
</dbReference>
<feature type="domain" description="HTH psq-type" evidence="3">
    <location>
        <begin position="70"/>
        <end position="104"/>
    </location>
</feature>
<keyword evidence="5" id="KW-1185">Reference proteome</keyword>
<dbReference type="EMBL" id="JAWQEG010006294">
    <property type="protein sequence ID" value="KAK3855234.1"/>
    <property type="molecule type" value="Genomic_DNA"/>
</dbReference>
<reference evidence="4" key="1">
    <citation type="submission" date="2023-10" db="EMBL/GenBank/DDBJ databases">
        <title>Genome assemblies of two species of porcelain crab, Petrolisthes cinctipes and Petrolisthes manimaculis (Anomura: Porcellanidae).</title>
        <authorList>
            <person name="Angst P."/>
        </authorList>
    </citation>
    <scope>NUCLEOTIDE SEQUENCE</scope>
    <source>
        <strain evidence="4">PB745_01</strain>
        <tissue evidence="4">Gill</tissue>
    </source>
</reference>
<comment type="subcellular location">
    <subcellularLocation>
        <location evidence="1">Nucleus</location>
    </subcellularLocation>
</comment>
<evidence type="ECO:0000259" key="3">
    <source>
        <dbReference type="Pfam" id="PF05225"/>
    </source>
</evidence>
<sequence>MAHLPSMRSCLSRSAAVIGVKATESTTHTPTPRHHPQQPHMGIGIGTSPSTRPLDQVSLVAALGKEVSPQMVQALQAVAARRESFSSAAKLYAVSVTTLWRYSKKLGLSEPTQHSK</sequence>
<evidence type="ECO:0000313" key="5">
    <source>
        <dbReference type="Proteomes" id="UP001286313"/>
    </source>
</evidence>
<evidence type="ECO:0000256" key="1">
    <source>
        <dbReference type="ARBA" id="ARBA00004123"/>
    </source>
</evidence>
<dbReference type="InterPro" id="IPR009057">
    <property type="entry name" value="Homeodomain-like_sf"/>
</dbReference>
<evidence type="ECO:0000313" key="4">
    <source>
        <dbReference type="EMBL" id="KAK3855234.1"/>
    </source>
</evidence>
<evidence type="ECO:0000256" key="2">
    <source>
        <dbReference type="SAM" id="MobiDB-lite"/>
    </source>
</evidence>
<protein>
    <recommendedName>
        <fullName evidence="3">HTH psq-type domain-containing protein</fullName>
    </recommendedName>
</protein>
<dbReference type="Proteomes" id="UP001286313">
    <property type="component" value="Unassembled WGS sequence"/>
</dbReference>
<proteinExistence type="predicted"/>
<feature type="region of interest" description="Disordered" evidence="2">
    <location>
        <begin position="19"/>
        <end position="49"/>
    </location>
</feature>
<dbReference type="GO" id="GO:0003677">
    <property type="term" value="F:DNA binding"/>
    <property type="evidence" value="ECO:0007669"/>
    <property type="project" value="InterPro"/>
</dbReference>
<dbReference type="GO" id="GO:0005634">
    <property type="term" value="C:nucleus"/>
    <property type="evidence" value="ECO:0007669"/>
    <property type="project" value="UniProtKB-SubCell"/>
</dbReference>
<comment type="caution">
    <text evidence="4">The sequence shown here is derived from an EMBL/GenBank/DDBJ whole genome shotgun (WGS) entry which is preliminary data.</text>
</comment>
<dbReference type="SUPFAM" id="SSF46689">
    <property type="entry name" value="Homeodomain-like"/>
    <property type="match status" value="1"/>
</dbReference>
<dbReference type="Pfam" id="PF05225">
    <property type="entry name" value="HTH_psq"/>
    <property type="match status" value="1"/>
</dbReference>
<accession>A0AAE1BU04</accession>
<dbReference type="AlphaFoldDB" id="A0AAE1BU04"/>
<name>A0AAE1BU04_PETCI</name>
<organism evidence="4 5">
    <name type="scientific">Petrolisthes cinctipes</name>
    <name type="common">Flat porcelain crab</name>
    <dbReference type="NCBI Taxonomy" id="88211"/>
    <lineage>
        <taxon>Eukaryota</taxon>
        <taxon>Metazoa</taxon>
        <taxon>Ecdysozoa</taxon>
        <taxon>Arthropoda</taxon>
        <taxon>Crustacea</taxon>
        <taxon>Multicrustacea</taxon>
        <taxon>Malacostraca</taxon>
        <taxon>Eumalacostraca</taxon>
        <taxon>Eucarida</taxon>
        <taxon>Decapoda</taxon>
        <taxon>Pleocyemata</taxon>
        <taxon>Anomura</taxon>
        <taxon>Galatheoidea</taxon>
        <taxon>Porcellanidae</taxon>
        <taxon>Petrolisthes</taxon>
    </lineage>
</organism>